<dbReference type="AlphaFoldDB" id="A0A518AQ74"/>
<dbReference type="InterPro" id="IPR036291">
    <property type="entry name" value="NAD(P)-bd_dom_sf"/>
</dbReference>
<dbReference type="Pfam" id="PF13561">
    <property type="entry name" value="adh_short_C2"/>
    <property type="match status" value="1"/>
</dbReference>
<dbReference type="EC" id="1.1.1.100" evidence="2"/>
<gene>
    <name evidence="2" type="primary">fabG_10</name>
    <name evidence="2" type="ORF">Pan181_30840</name>
</gene>
<dbReference type="PANTHER" id="PTHR42760:SF40">
    <property type="entry name" value="3-OXOACYL-[ACYL-CARRIER-PROTEIN] REDUCTASE, CHLOROPLASTIC"/>
    <property type="match status" value="1"/>
</dbReference>
<evidence type="ECO:0000256" key="1">
    <source>
        <dbReference type="ARBA" id="ARBA00006484"/>
    </source>
</evidence>
<evidence type="ECO:0000313" key="3">
    <source>
        <dbReference type="Proteomes" id="UP000315750"/>
    </source>
</evidence>
<dbReference type="Proteomes" id="UP000315750">
    <property type="component" value="Chromosome"/>
</dbReference>
<name>A0A518AQ74_9BACT</name>
<accession>A0A518AQ74</accession>
<dbReference type="KEGG" id="amuc:Pan181_30840"/>
<dbReference type="SUPFAM" id="SSF51735">
    <property type="entry name" value="NAD(P)-binding Rossmann-fold domains"/>
    <property type="match status" value="1"/>
</dbReference>
<dbReference type="Gene3D" id="3.40.50.720">
    <property type="entry name" value="NAD(P)-binding Rossmann-like Domain"/>
    <property type="match status" value="1"/>
</dbReference>
<proteinExistence type="inferred from homology"/>
<dbReference type="PANTHER" id="PTHR42760">
    <property type="entry name" value="SHORT-CHAIN DEHYDROGENASES/REDUCTASES FAMILY MEMBER"/>
    <property type="match status" value="1"/>
</dbReference>
<reference evidence="2 3" key="1">
    <citation type="submission" date="2019-02" db="EMBL/GenBank/DDBJ databases">
        <title>Deep-cultivation of Planctomycetes and their phenomic and genomic characterization uncovers novel biology.</title>
        <authorList>
            <person name="Wiegand S."/>
            <person name="Jogler M."/>
            <person name="Boedeker C."/>
            <person name="Pinto D."/>
            <person name="Vollmers J."/>
            <person name="Rivas-Marin E."/>
            <person name="Kohn T."/>
            <person name="Peeters S.H."/>
            <person name="Heuer A."/>
            <person name="Rast P."/>
            <person name="Oberbeckmann S."/>
            <person name="Bunk B."/>
            <person name="Jeske O."/>
            <person name="Meyerdierks A."/>
            <person name="Storesund J.E."/>
            <person name="Kallscheuer N."/>
            <person name="Luecker S."/>
            <person name="Lage O.M."/>
            <person name="Pohl T."/>
            <person name="Merkel B.J."/>
            <person name="Hornburger P."/>
            <person name="Mueller R.-W."/>
            <person name="Bruemmer F."/>
            <person name="Labrenz M."/>
            <person name="Spormann A.M."/>
            <person name="Op den Camp H."/>
            <person name="Overmann J."/>
            <person name="Amann R."/>
            <person name="Jetten M.S.M."/>
            <person name="Mascher T."/>
            <person name="Medema M.H."/>
            <person name="Devos D.P."/>
            <person name="Kaster A.-K."/>
            <person name="Ovreas L."/>
            <person name="Rohde M."/>
            <person name="Galperin M.Y."/>
            <person name="Jogler C."/>
        </authorList>
    </citation>
    <scope>NUCLEOTIDE SEQUENCE [LARGE SCALE GENOMIC DNA]</scope>
    <source>
        <strain evidence="2 3">Pan181</strain>
    </source>
</reference>
<comment type="similarity">
    <text evidence="1">Belongs to the short-chain dehydrogenases/reductases (SDR) family.</text>
</comment>
<dbReference type="PRINTS" id="PR00081">
    <property type="entry name" value="GDHRDH"/>
</dbReference>
<keyword evidence="2" id="KW-0560">Oxidoreductase</keyword>
<dbReference type="RefSeq" id="WP_145247654.1">
    <property type="nucleotide sequence ID" value="NZ_CP036278.1"/>
</dbReference>
<protein>
    <submittedName>
        <fullName evidence="2">3-oxoacyl-[acyl-carrier-protein] reductase FabG</fullName>
        <ecNumber evidence="2">1.1.1.100</ecNumber>
    </submittedName>
</protein>
<organism evidence="2 3">
    <name type="scientific">Aeoliella mucimassa</name>
    <dbReference type="NCBI Taxonomy" id="2527972"/>
    <lineage>
        <taxon>Bacteria</taxon>
        <taxon>Pseudomonadati</taxon>
        <taxon>Planctomycetota</taxon>
        <taxon>Planctomycetia</taxon>
        <taxon>Pirellulales</taxon>
        <taxon>Lacipirellulaceae</taxon>
        <taxon>Aeoliella</taxon>
    </lineage>
</organism>
<dbReference type="GO" id="GO:0004316">
    <property type="term" value="F:3-oxoacyl-[acyl-carrier-protein] reductase (NADPH) activity"/>
    <property type="evidence" value="ECO:0007669"/>
    <property type="project" value="UniProtKB-EC"/>
</dbReference>
<keyword evidence="3" id="KW-1185">Reference proteome</keyword>
<dbReference type="InterPro" id="IPR002347">
    <property type="entry name" value="SDR_fam"/>
</dbReference>
<sequence length="266" mass="28196">MSKPTEPTSPFDLAGKTALVTGGSGYLGLAFCNSLAAAGARVVVGSRSESRAQQVADALQNRSGVEHLGVALDYRDDQAIEQGFSDAISRAGAIDVLVNNGHILDARDWTTVDGPGFDQQMRNATGYFLLARLFRDAAVAKQMPGSIVMLGSMYGRVASYPEVYDGIGPASSVAYQCLKGGVAQMVRHLSVYWAKDRIRVNALSPGPFPNPEGAPAELVARLEQKSPMGRIGRAEEIGGPLVFLCSDASSYVTGHNLMVDGGWTAW</sequence>
<evidence type="ECO:0000313" key="2">
    <source>
        <dbReference type="EMBL" id="QDU56872.1"/>
    </source>
</evidence>
<dbReference type="EMBL" id="CP036278">
    <property type="protein sequence ID" value="QDU56872.1"/>
    <property type="molecule type" value="Genomic_DNA"/>
</dbReference>
<dbReference type="GO" id="GO:0030497">
    <property type="term" value="P:fatty acid elongation"/>
    <property type="evidence" value="ECO:0007669"/>
    <property type="project" value="TreeGrafter"/>
</dbReference>
<dbReference type="OrthoDB" id="9803333at2"/>